<dbReference type="InterPro" id="IPR003156">
    <property type="entry name" value="DHHA1_dom"/>
</dbReference>
<dbReference type="Gene3D" id="3.90.1640.10">
    <property type="entry name" value="inorganic pyrophosphatase (n-terminal core)"/>
    <property type="match status" value="1"/>
</dbReference>
<feature type="domain" description="DHHA1" evidence="3">
    <location>
        <begin position="480"/>
        <end position="564"/>
    </location>
</feature>
<evidence type="ECO:0000313" key="4">
    <source>
        <dbReference type="EMBL" id="HIU93547.1"/>
    </source>
</evidence>
<feature type="compositionally biased region" description="Low complexity" evidence="1">
    <location>
        <begin position="573"/>
        <end position="582"/>
    </location>
</feature>
<dbReference type="Proteomes" id="UP000824128">
    <property type="component" value="Unassembled WGS sequence"/>
</dbReference>
<accession>A0A9D1N2G4</accession>
<evidence type="ECO:0000259" key="2">
    <source>
        <dbReference type="Pfam" id="PF01368"/>
    </source>
</evidence>
<dbReference type="SUPFAM" id="SSF64182">
    <property type="entry name" value="DHH phosphoesterases"/>
    <property type="match status" value="1"/>
</dbReference>
<reference evidence="4" key="2">
    <citation type="journal article" date="2021" name="PeerJ">
        <title>Extensive microbial diversity within the chicken gut microbiome revealed by metagenomics and culture.</title>
        <authorList>
            <person name="Gilroy R."/>
            <person name="Ravi A."/>
            <person name="Getino M."/>
            <person name="Pursley I."/>
            <person name="Horton D.L."/>
            <person name="Alikhan N.F."/>
            <person name="Baker D."/>
            <person name="Gharbi K."/>
            <person name="Hall N."/>
            <person name="Watson M."/>
            <person name="Adriaenssens E.M."/>
            <person name="Foster-Nyarko E."/>
            <person name="Jarju S."/>
            <person name="Secka A."/>
            <person name="Antonio M."/>
            <person name="Oren A."/>
            <person name="Chaudhuri R.R."/>
            <person name="La Ragione R."/>
            <person name="Hildebrand F."/>
            <person name="Pallen M.J."/>
        </authorList>
    </citation>
    <scope>NUCLEOTIDE SEQUENCE</scope>
    <source>
        <strain evidence="4">ChiGjej2B2-16831</strain>
    </source>
</reference>
<dbReference type="PANTHER" id="PTHR47618:SF2">
    <property type="entry name" value="CYCLIC-DI-AMP PHOSPHODIESTERASE GDPP"/>
    <property type="match status" value="1"/>
</dbReference>
<sequence length="589" mass="64655">REVSVPCLLVDAGGAIVWRNEIMEKLYAEKDLSRVLPGYNFAQPPAAFMLEHAGGSYQIMSMPIRRRSVNRTLIFQYWIDRTEAAHYKRLYEERMPYVALIYVDNLEELSADQQFHRTTVLLEVERLVADMAQQVNGIYRRYDNGRFLLVFGARELEKLESARFAILEGAHRIDTGTSTTVSLSVAVGVADTIVQSDEGARQAMELALGRGGDQAVVKNGANYAFYGGRRQLETMQSRVKARLFAKALRQLFENAGDVVVMGHKNPDMDCVGAALGVAACARSIGSRAFVVIDHPNSSIDLALEQIRRNAAYADCIITPEQAERLMRPSTVLVVVDTQRPVTTIAPQLLDMASRIVLIDHHRRSADYLENTTLHYLESRASSAAELVTEVIQYFDDNMRPPTFICSALLAGITVDTKQFAFNVGSRTFEAAAYLRRGGADISMIKHLFQDDMRSFAACARTVERAELLGGGIALSHVEEGAEGSKLVAAKAADQLVGIRGIEAAFVIGREDGTLYVSGRSLGRVNVQLVCEKLGGGGHLTMAGAQLYQLDGMDEALSLVRQSINEYLQESGDADAPALPRPADGQKRGS</sequence>
<dbReference type="InterPro" id="IPR001667">
    <property type="entry name" value="DDH_dom"/>
</dbReference>
<proteinExistence type="predicted"/>
<reference evidence="4" key="1">
    <citation type="submission" date="2020-10" db="EMBL/GenBank/DDBJ databases">
        <authorList>
            <person name="Gilroy R."/>
        </authorList>
    </citation>
    <scope>NUCLEOTIDE SEQUENCE</scope>
    <source>
        <strain evidence="4">ChiGjej2B2-16831</strain>
    </source>
</reference>
<dbReference type="AlphaFoldDB" id="A0A9D1N2G4"/>
<dbReference type="PANTHER" id="PTHR47618">
    <property type="entry name" value="BIFUNCTIONAL OLIGORIBONUCLEASE AND PAP PHOSPHATASE NRNA"/>
    <property type="match status" value="1"/>
</dbReference>
<organism evidence="4 5">
    <name type="scientific">Candidatus Aphodomorpha intestinavium</name>
    <dbReference type="NCBI Taxonomy" id="2840672"/>
    <lineage>
        <taxon>Bacteria</taxon>
        <taxon>Bacillati</taxon>
        <taxon>Bacillota</taxon>
        <taxon>Clostridia</taxon>
        <taxon>Eubacteriales</taxon>
        <taxon>Candidatus Aphodomorpha</taxon>
    </lineage>
</organism>
<dbReference type="InterPro" id="IPR051319">
    <property type="entry name" value="Oligoribo/pAp-PDE_c-di-AMP_PDE"/>
</dbReference>
<feature type="domain" description="DDH" evidence="2">
    <location>
        <begin position="258"/>
        <end position="412"/>
    </location>
</feature>
<dbReference type="GO" id="GO:0003676">
    <property type="term" value="F:nucleic acid binding"/>
    <property type="evidence" value="ECO:0007669"/>
    <property type="project" value="InterPro"/>
</dbReference>
<name>A0A9D1N2G4_9FIRM</name>
<evidence type="ECO:0000256" key="1">
    <source>
        <dbReference type="SAM" id="MobiDB-lite"/>
    </source>
</evidence>
<dbReference type="Gene3D" id="3.10.310.30">
    <property type="match status" value="1"/>
</dbReference>
<dbReference type="Pfam" id="PF24898">
    <property type="entry name" value="GGDEF_GdpP"/>
    <property type="match status" value="1"/>
</dbReference>
<dbReference type="FunFam" id="3.90.1640.10:FF:000002">
    <property type="entry name" value="Cyclic-di-AMP phosphodiesterase"/>
    <property type="match status" value="1"/>
</dbReference>
<dbReference type="Pfam" id="PF02272">
    <property type="entry name" value="DHHA1"/>
    <property type="match status" value="1"/>
</dbReference>
<comment type="caution">
    <text evidence="4">The sequence shown here is derived from an EMBL/GenBank/DDBJ whole genome shotgun (WGS) entry which is preliminary data.</text>
</comment>
<evidence type="ECO:0000313" key="5">
    <source>
        <dbReference type="Proteomes" id="UP000824128"/>
    </source>
</evidence>
<evidence type="ECO:0000259" key="3">
    <source>
        <dbReference type="Pfam" id="PF02272"/>
    </source>
</evidence>
<protein>
    <submittedName>
        <fullName evidence="4">DHH family phosphoesterase</fullName>
    </submittedName>
</protein>
<dbReference type="EMBL" id="DVNZ01000005">
    <property type="protein sequence ID" value="HIU93547.1"/>
    <property type="molecule type" value="Genomic_DNA"/>
</dbReference>
<gene>
    <name evidence="4" type="ORF">IAD24_00165</name>
</gene>
<dbReference type="Pfam" id="PF01368">
    <property type="entry name" value="DHH"/>
    <property type="match status" value="1"/>
</dbReference>
<feature type="region of interest" description="Disordered" evidence="1">
    <location>
        <begin position="570"/>
        <end position="589"/>
    </location>
</feature>
<feature type="non-terminal residue" evidence="4">
    <location>
        <position position="1"/>
    </location>
</feature>
<dbReference type="InterPro" id="IPR038763">
    <property type="entry name" value="DHH_sf"/>
</dbReference>